<dbReference type="PANTHER" id="PTHR40469:SF2">
    <property type="entry name" value="GALACTOSE-BINDING DOMAIN-LIKE SUPERFAMILY PROTEIN"/>
    <property type="match status" value="1"/>
</dbReference>
<name>E8UXE5_TERSS</name>
<protein>
    <recommendedName>
        <fullName evidence="2">ThuA-like domain-containing protein</fullName>
    </recommendedName>
</protein>
<dbReference type="Pfam" id="PF06283">
    <property type="entry name" value="ThuA"/>
    <property type="match status" value="1"/>
</dbReference>
<reference evidence="3 4" key="1">
    <citation type="journal article" date="2012" name="Stand. Genomic Sci.">
        <title>Complete genome sequence of Terriglobus saanensis type strain SP1PR4(T), an Acidobacteria from tundra soil.</title>
        <authorList>
            <person name="Rawat S.R."/>
            <person name="Mannisto M.K."/>
            <person name="Starovoytov V."/>
            <person name="Goodwin L."/>
            <person name="Nolan M."/>
            <person name="Hauser L."/>
            <person name="Land M."/>
            <person name="Davenport K.W."/>
            <person name="Woyke T."/>
            <person name="Haggblom M.M."/>
        </authorList>
    </citation>
    <scope>NUCLEOTIDE SEQUENCE</scope>
    <source>
        <strain evidence="4">ATCC BAA-1853 / DSM 23119 / SP1PR4</strain>
    </source>
</reference>
<keyword evidence="4" id="KW-1185">Reference proteome</keyword>
<feature type="signal peptide" evidence="1">
    <location>
        <begin position="1"/>
        <end position="17"/>
    </location>
</feature>
<dbReference type="OrthoDB" id="9785923at2"/>
<dbReference type="STRING" id="401053.AciPR4_3415"/>
<feature type="chain" id="PRO_5003232175" description="ThuA-like domain-containing protein" evidence="1">
    <location>
        <begin position="18"/>
        <end position="271"/>
    </location>
</feature>
<accession>E8UXE5</accession>
<dbReference type="EMBL" id="CP002467">
    <property type="protein sequence ID" value="ADV84169.1"/>
    <property type="molecule type" value="Genomic_DNA"/>
</dbReference>
<feature type="domain" description="ThuA-like" evidence="2">
    <location>
        <begin position="29"/>
        <end position="254"/>
    </location>
</feature>
<dbReference type="RefSeq" id="WP_013569900.1">
    <property type="nucleotide sequence ID" value="NC_014963.1"/>
</dbReference>
<evidence type="ECO:0000256" key="1">
    <source>
        <dbReference type="SAM" id="SignalP"/>
    </source>
</evidence>
<dbReference type="InterPro" id="IPR029062">
    <property type="entry name" value="Class_I_gatase-like"/>
</dbReference>
<dbReference type="PANTHER" id="PTHR40469">
    <property type="entry name" value="SECRETED GLYCOSYL HYDROLASE"/>
    <property type="match status" value="1"/>
</dbReference>
<dbReference type="KEGG" id="tsa:AciPR4_3415"/>
<dbReference type="AlphaFoldDB" id="E8UXE5"/>
<dbReference type="SUPFAM" id="SSF52317">
    <property type="entry name" value="Class I glutamine amidotransferase-like"/>
    <property type="match status" value="1"/>
</dbReference>
<keyword evidence="1" id="KW-0732">Signal</keyword>
<evidence type="ECO:0000259" key="2">
    <source>
        <dbReference type="Pfam" id="PF06283"/>
    </source>
</evidence>
<evidence type="ECO:0000313" key="3">
    <source>
        <dbReference type="EMBL" id="ADV84169.1"/>
    </source>
</evidence>
<dbReference type="HOGENOM" id="CLU_057383_2_0_0"/>
<dbReference type="Proteomes" id="UP000006844">
    <property type="component" value="Chromosome"/>
</dbReference>
<dbReference type="InterPro" id="IPR029010">
    <property type="entry name" value="ThuA-like"/>
</dbReference>
<dbReference type="Gene3D" id="3.40.50.880">
    <property type="match status" value="1"/>
</dbReference>
<organism evidence="3 4">
    <name type="scientific">Terriglobus saanensis (strain ATCC BAA-1853 / DSM 23119 / SP1PR4)</name>
    <dbReference type="NCBI Taxonomy" id="401053"/>
    <lineage>
        <taxon>Bacteria</taxon>
        <taxon>Pseudomonadati</taxon>
        <taxon>Acidobacteriota</taxon>
        <taxon>Terriglobia</taxon>
        <taxon>Terriglobales</taxon>
        <taxon>Acidobacteriaceae</taxon>
        <taxon>Terriglobus</taxon>
    </lineage>
</organism>
<dbReference type="eggNOG" id="COG3828">
    <property type="taxonomic scope" value="Bacteria"/>
</dbReference>
<sequence length="271" mass="30794">MRRFLFLLVLTQVAVCAAQQVAPVPKKHLLVIGEEKGYRHESVSHAMAVIERMGRESGEWDTTLRTDTEPLTKRKLEYNAKNLNDFDAIVFYTGGTLEMDGERNASLLQFVKEDGKGIVAVHSAAITWTKWPEWVDMVGGTFDEHPWGTFQAPIMVEDGAFPGMSAWPKEFVLTDEIYQQKLWDRSKVHILMRLDASKLDLANQKVHRADKDFAVTWVKQVGKGRVFYSTLGHPVENWDDPRMQAMYKGAIEWALGLVRYEVPVAASRGAR</sequence>
<evidence type="ECO:0000313" key="4">
    <source>
        <dbReference type="Proteomes" id="UP000006844"/>
    </source>
</evidence>
<proteinExistence type="predicted"/>
<gene>
    <name evidence="3" type="ordered locus">AciPR4_3415</name>
</gene>